<dbReference type="SUPFAM" id="SSF52540">
    <property type="entry name" value="P-loop containing nucleoside triphosphate hydrolases"/>
    <property type="match status" value="1"/>
</dbReference>
<dbReference type="AlphaFoldDB" id="A0AAW9FII3"/>
<comment type="caution">
    <text evidence="3">The sequence shown here is derived from an EMBL/GenBank/DDBJ whole genome shotgun (WGS) entry which is preliminary data.</text>
</comment>
<dbReference type="InterPro" id="IPR051162">
    <property type="entry name" value="T4SS_component"/>
</dbReference>
<feature type="region of interest" description="Disordered" evidence="1">
    <location>
        <begin position="325"/>
        <end position="348"/>
    </location>
</feature>
<name>A0AAW9FII3_9HYPH</name>
<protein>
    <submittedName>
        <fullName evidence="3">TraM recognition domain-containing protein</fullName>
    </submittedName>
</protein>
<dbReference type="PANTHER" id="PTHR30121:SF6">
    <property type="entry name" value="SLR6007 PROTEIN"/>
    <property type="match status" value="1"/>
</dbReference>
<reference evidence="3" key="1">
    <citation type="journal article" date="2023" name="Phytobiomes J">
        <title>Deciphering the key players within the bacterial microbiota associated with aerial crown gall tumors on rhododendron: Insights into the gallobiome.</title>
        <authorList>
            <person name="Kuzmanovic N."/>
            <person name="Nesme J."/>
            <person name="Wolf J."/>
            <person name="Neumann-Schaal M."/>
            <person name="Petersen J."/>
            <person name="Fernandez-Gnecco G."/>
            <person name="Sproeer C."/>
            <person name="Bunk B."/>
            <person name="Overmann J."/>
            <person name="Sorensen S.J."/>
            <person name="Idczak E."/>
            <person name="Smalla K."/>
        </authorList>
    </citation>
    <scope>NUCLEOTIDE SEQUENCE</scope>
    <source>
        <strain evidence="3">Rho-11.1</strain>
    </source>
</reference>
<sequence>MSIAIATVTVGLYLPLAGEIAFVAALSTYFMKFQYGSRKWQTSFRVPAYLHKMTGRVYKDASTGGRKGEGLYYLGMDLETDEELWTAANDLRTHRLVVGTTGSGKTEEIMGNIFNSLVLESGAILVDGKSDPKTFASVFRVCRVLGREEDLLLINYIMGGKDFASGLDARRTNTYNPLSSGSAAMKAELMVSLLDSGSGGGNSDMWQGRAISFLEAITPPLSFLADKGLLLFNSKLLSDFYILTNIENLVWFGIFRDQNGKIVDLRNGSEDYRRIYNDLTNKYCGALQLYLNNLPGYEAPEKPHRPTKMDTATYEEFQRQFAVLERDRNKSTPEENGEKKKGGNDPSRAKVLEQHGFITMQLVRATGNLTFNYGHIYSDEIGEINYRDVLLNRRVLLVLLPALERSKASMEQLGKMAVSAIKGVLATLLDTPLEGSYRKIIEGRPSNAKIPYSIICDEYGYYVVPGFAVAPAQARSYGVSLTFGTQDLPSLSKADKAEGEATWENTNLRHLGRMTGGKESETFKKFDGAAGQAMVQVSKSMSYQRGRLDGFKISSDSSVEHVGRLDPDDLMQQADGEFHLIVGTKSEGLGGARVVRYRAFYTGDVPEPDELRLVPYVQVKTFSDSERSTIARNEAIASNVSKLSSSEFDAEIRQSALFANVESDIIAKFLSKCETEAIELSNSQIREWLDDYDREALEKRKAVASTTVKSDIIALVDRMLKEAIDSNGCKALHRSAVDALINQWESYDDESGGIKKHDKERLIAQDKTFKAHSTLLENVKEQA</sequence>
<evidence type="ECO:0000259" key="2">
    <source>
        <dbReference type="Pfam" id="PF12696"/>
    </source>
</evidence>
<evidence type="ECO:0000256" key="1">
    <source>
        <dbReference type="SAM" id="MobiDB-lite"/>
    </source>
</evidence>
<dbReference type="Gene3D" id="3.40.50.300">
    <property type="entry name" value="P-loop containing nucleotide triphosphate hydrolases"/>
    <property type="match status" value="1"/>
</dbReference>
<evidence type="ECO:0000313" key="3">
    <source>
        <dbReference type="EMBL" id="MDX8305209.1"/>
    </source>
</evidence>
<organism evidence="3">
    <name type="scientific">Agrobacterium rosae</name>
    <dbReference type="NCBI Taxonomy" id="1972867"/>
    <lineage>
        <taxon>Bacteria</taxon>
        <taxon>Pseudomonadati</taxon>
        <taxon>Pseudomonadota</taxon>
        <taxon>Alphaproteobacteria</taxon>
        <taxon>Hyphomicrobiales</taxon>
        <taxon>Rhizobiaceae</taxon>
        <taxon>Rhizobium/Agrobacterium group</taxon>
        <taxon>Agrobacterium</taxon>
    </lineage>
</organism>
<proteinExistence type="predicted"/>
<dbReference type="Pfam" id="PF12696">
    <property type="entry name" value="TraG-D_C"/>
    <property type="match status" value="1"/>
</dbReference>
<dbReference type="InterPro" id="IPR027417">
    <property type="entry name" value="P-loop_NTPase"/>
</dbReference>
<dbReference type="PANTHER" id="PTHR30121">
    <property type="entry name" value="UNCHARACTERIZED PROTEIN YJGR-RELATED"/>
    <property type="match status" value="1"/>
</dbReference>
<dbReference type="EMBL" id="JAVRAF010000014">
    <property type="protein sequence ID" value="MDX8305209.1"/>
    <property type="molecule type" value="Genomic_DNA"/>
</dbReference>
<feature type="domain" description="TraD/TraG TraM recognition site" evidence="2">
    <location>
        <begin position="454"/>
        <end position="572"/>
    </location>
</feature>
<dbReference type="InterPro" id="IPR032689">
    <property type="entry name" value="TraG-D_C"/>
</dbReference>
<gene>
    <name evidence="3" type="ORF">RMR22_23445</name>
</gene>
<accession>A0AAW9FII3</accession>